<keyword evidence="7 8" id="KW-0143">Chaperone</keyword>
<dbReference type="CDD" id="cd10234">
    <property type="entry name" value="ASKHA_NBD_HSP70_DnaK-like"/>
    <property type="match status" value="1"/>
</dbReference>
<dbReference type="SUPFAM" id="SSF100920">
    <property type="entry name" value="Heat shock protein 70kD (HSP70), peptide-binding domain"/>
    <property type="match status" value="1"/>
</dbReference>
<dbReference type="InterPro" id="IPR043129">
    <property type="entry name" value="ATPase_NBD"/>
</dbReference>
<evidence type="ECO:0000256" key="1">
    <source>
        <dbReference type="ARBA" id="ARBA00007381"/>
    </source>
</evidence>
<dbReference type="Gene3D" id="3.30.420.40">
    <property type="match status" value="2"/>
</dbReference>
<evidence type="ECO:0000256" key="3">
    <source>
        <dbReference type="ARBA" id="ARBA00022553"/>
    </source>
</evidence>
<dbReference type="InterPro" id="IPR012725">
    <property type="entry name" value="Chaperone_DnaK"/>
</dbReference>
<evidence type="ECO:0000256" key="2">
    <source>
        <dbReference type="ARBA" id="ARBA00014415"/>
    </source>
</evidence>
<evidence type="ECO:0000256" key="6">
    <source>
        <dbReference type="ARBA" id="ARBA00023016"/>
    </source>
</evidence>
<dbReference type="FunFam" id="3.30.420.40:FF:000004">
    <property type="entry name" value="Molecular chaperone DnaK"/>
    <property type="match status" value="1"/>
</dbReference>
<dbReference type="InterPro" id="IPR013126">
    <property type="entry name" value="Hsp_70_fam"/>
</dbReference>
<sequence>MGKIIGIDLGTTNSCVAILDGEKTKVIENAEGDRTTPSIIAYTDDGETLVGQPAKRQAVTNPDNTLFAIKRLIGRRFSDDVVQKDIKMVPYKIVEADNGDAWVEVKGKKMAAPQVSAEVLKKMKKTAEDYLGEPVTEAVITVPAYFNDSQRQATKDAGRIAGLEVKRIINEPTAAALAYGLDKGKGDRTIAVYDLGGGTFDISIIEIADVDGEHQFEVLATNGDTFLGGEDFDLKLINYLAEEFKKESGIDLHHDPLALQRLKEAAEKAKVELSSAQQTDVNLPYITADATGPKHLNVKVTRAKLESLVEELVKRSLEPCRIALKDADLGASDIDEIILVGGQTRMPLVQRSVAEFFGKDARKDVNPDEAVAIGAAIQGAVLSGDVKDVLLLDVTPLTLGIETMGGVATPLIEKNTTIPTKKSQIFSTADDNQGAVTIHVVQGERKQAAQNKSLGRFDLADIPPAPRGVPQIEVTFDLDANGILNVSAKDKATGKQQSIVIKASSGLSDEEIDQMVQDAESHAEEDRKFEELAQARNQGDAMVHSARKTLEEAGDKATAEEKEQVEKAITELEEALKGDSKDDIETRTAALTEAISGIAQKMYADAAQQAEAGEAGAEQASGKTGDDAVDAEFEEVKDDKK</sequence>
<dbReference type="Gene3D" id="3.90.640.10">
    <property type="entry name" value="Actin, Chain A, domain 4"/>
    <property type="match status" value="1"/>
</dbReference>
<dbReference type="GO" id="GO:0051082">
    <property type="term" value="F:unfolded protein binding"/>
    <property type="evidence" value="ECO:0007669"/>
    <property type="project" value="InterPro"/>
</dbReference>
<dbReference type="SUPFAM" id="SSF100934">
    <property type="entry name" value="Heat shock protein 70kD (HSP70), C-terminal subdomain"/>
    <property type="match status" value="1"/>
</dbReference>
<dbReference type="Pfam" id="PF00012">
    <property type="entry name" value="HSP70"/>
    <property type="match status" value="1"/>
</dbReference>
<proteinExistence type="evidence at transcript level"/>
<feature type="compositionally biased region" description="Low complexity" evidence="11">
    <location>
        <begin position="608"/>
        <end position="622"/>
    </location>
</feature>
<keyword evidence="6 8" id="KW-0346">Stress response</keyword>
<dbReference type="AlphaFoldDB" id="A0A918DQT6"/>
<keyword evidence="13" id="KW-1185">Reference proteome</keyword>
<feature type="coiled-coil region" evidence="10">
    <location>
        <begin position="543"/>
        <end position="582"/>
    </location>
</feature>
<dbReference type="SUPFAM" id="SSF53067">
    <property type="entry name" value="Actin-like ATPase domain"/>
    <property type="match status" value="2"/>
</dbReference>
<reference evidence="12 13" key="1">
    <citation type="journal article" date="2014" name="Int. J. Syst. Evol. Microbiol.">
        <title>Complete genome sequence of Corynebacterium casei LMG S-19264T (=DSM 44701T), isolated from a smear-ripened cheese.</title>
        <authorList>
            <consortium name="US DOE Joint Genome Institute (JGI-PGF)"/>
            <person name="Walter F."/>
            <person name="Albersmeier A."/>
            <person name="Kalinowski J."/>
            <person name="Ruckert C."/>
        </authorList>
    </citation>
    <scope>NUCLEOTIDE SEQUENCE [LARGE SCALE GENOMIC DNA]</scope>
    <source>
        <strain evidence="12 13">CGMCC 1.7286</strain>
    </source>
</reference>
<comment type="caution">
    <text evidence="12">The sequence shown here is derived from an EMBL/GenBank/DDBJ whole genome shotgun (WGS) entry which is preliminary data.</text>
</comment>
<dbReference type="GO" id="GO:0005524">
    <property type="term" value="F:ATP binding"/>
    <property type="evidence" value="ECO:0007669"/>
    <property type="project" value="UniProtKB-UniRule"/>
</dbReference>
<dbReference type="EMBL" id="BMLT01000002">
    <property type="protein sequence ID" value="GGO78519.1"/>
    <property type="molecule type" value="Genomic_DNA"/>
</dbReference>
<dbReference type="PRINTS" id="PR00301">
    <property type="entry name" value="HEATSHOCK70"/>
</dbReference>
<keyword evidence="5 8" id="KW-0067">ATP-binding</keyword>
<feature type="region of interest" description="Disordered" evidence="11">
    <location>
        <begin position="608"/>
        <end position="641"/>
    </location>
</feature>
<dbReference type="NCBIfam" id="NF001413">
    <property type="entry name" value="PRK00290.1"/>
    <property type="match status" value="1"/>
</dbReference>
<feature type="modified residue" description="Phosphothreonine; by autocatalysis" evidence="8">
    <location>
        <position position="199"/>
    </location>
</feature>
<dbReference type="HAMAP" id="MF_00332">
    <property type="entry name" value="DnaK"/>
    <property type="match status" value="1"/>
</dbReference>
<keyword evidence="10" id="KW-0175">Coiled coil</keyword>
<dbReference type="GO" id="GO:0140662">
    <property type="term" value="F:ATP-dependent protein folding chaperone"/>
    <property type="evidence" value="ECO:0007669"/>
    <property type="project" value="InterPro"/>
</dbReference>
<dbReference type="FunFam" id="3.90.640.10:FF:000003">
    <property type="entry name" value="Molecular chaperone DnaK"/>
    <property type="match status" value="1"/>
</dbReference>
<evidence type="ECO:0000256" key="10">
    <source>
        <dbReference type="SAM" id="Coils"/>
    </source>
</evidence>
<dbReference type="PROSITE" id="PS00297">
    <property type="entry name" value="HSP70_1"/>
    <property type="match status" value="1"/>
</dbReference>
<keyword evidence="3 8" id="KW-0597">Phosphoprotein</keyword>
<dbReference type="PANTHER" id="PTHR19375">
    <property type="entry name" value="HEAT SHOCK PROTEIN 70KDA"/>
    <property type="match status" value="1"/>
</dbReference>
<name>A0A918DQT6_9GAMM</name>
<dbReference type="Proteomes" id="UP000599578">
    <property type="component" value="Unassembled WGS sequence"/>
</dbReference>
<gene>
    <name evidence="8 12" type="primary">dnaK</name>
    <name evidence="12" type="ORF">GCM10011348_10620</name>
</gene>
<dbReference type="Gene3D" id="1.20.1270.10">
    <property type="match status" value="1"/>
</dbReference>
<evidence type="ECO:0000256" key="5">
    <source>
        <dbReference type="ARBA" id="ARBA00022840"/>
    </source>
</evidence>
<dbReference type="NCBIfam" id="TIGR02350">
    <property type="entry name" value="prok_dnaK"/>
    <property type="match status" value="1"/>
</dbReference>
<dbReference type="InterPro" id="IPR029048">
    <property type="entry name" value="HSP70_C_sf"/>
</dbReference>
<dbReference type="PROSITE" id="PS00329">
    <property type="entry name" value="HSP70_2"/>
    <property type="match status" value="1"/>
</dbReference>
<dbReference type="PROSITE" id="PS01036">
    <property type="entry name" value="HSP70_3"/>
    <property type="match status" value="1"/>
</dbReference>
<dbReference type="InterPro" id="IPR029047">
    <property type="entry name" value="HSP70_peptide-bd_sf"/>
</dbReference>
<dbReference type="NCBIfam" id="NF003520">
    <property type="entry name" value="PRK05183.1"/>
    <property type="match status" value="1"/>
</dbReference>
<evidence type="ECO:0000256" key="9">
    <source>
        <dbReference type="RuleBase" id="RU003322"/>
    </source>
</evidence>
<accession>A0A918DQT6</accession>
<dbReference type="FunFam" id="2.60.34.10:FF:000014">
    <property type="entry name" value="Chaperone protein DnaK HSP70"/>
    <property type="match status" value="1"/>
</dbReference>
<organism evidence="12 13">
    <name type="scientific">Marinobacterium nitratireducens</name>
    <dbReference type="NCBI Taxonomy" id="518897"/>
    <lineage>
        <taxon>Bacteria</taxon>
        <taxon>Pseudomonadati</taxon>
        <taxon>Pseudomonadota</taxon>
        <taxon>Gammaproteobacteria</taxon>
        <taxon>Oceanospirillales</taxon>
        <taxon>Oceanospirillaceae</taxon>
        <taxon>Marinobacterium</taxon>
    </lineage>
</organism>
<evidence type="ECO:0000256" key="4">
    <source>
        <dbReference type="ARBA" id="ARBA00022741"/>
    </source>
</evidence>
<evidence type="ECO:0000256" key="7">
    <source>
        <dbReference type="ARBA" id="ARBA00023186"/>
    </source>
</evidence>
<comment type="induction">
    <text evidence="8">By stress conditions e.g. heat shock.</text>
</comment>
<dbReference type="FunFam" id="1.20.1270.10:FF:000001">
    <property type="entry name" value="Molecular chaperone DnaK"/>
    <property type="match status" value="1"/>
</dbReference>
<keyword evidence="4 8" id="KW-0547">Nucleotide-binding</keyword>
<comment type="similarity">
    <text evidence="1 8 9">Belongs to the heat shock protein 70 family.</text>
</comment>
<protein>
    <recommendedName>
        <fullName evidence="2 8">Chaperone protein DnaK</fullName>
    </recommendedName>
    <alternativeName>
        <fullName evidence="8">HSP70</fullName>
    </alternativeName>
    <alternativeName>
        <fullName evidence="8">Heat shock 70 kDa protein</fullName>
    </alternativeName>
    <alternativeName>
        <fullName evidence="8">Heat shock protein 70</fullName>
    </alternativeName>
</protein>
<evidence type="ECO:0000256" key="11">
    <source>
        <dbReference type="SAM" id="MobiDB-lite"/>
    </source>
</evidence>
<evidence type="ECO:0000313" key="12">
    <source>
        <dbReference type="EMBL" id="GGO78519.1"/>
    </source>
</evidence>
<dbReference type="RefSeq" id="WP_188859110.1">
    <property type="nucleotide sequence ID" value="NZ_BMLT01000002.1"/>
</dbReference>
<feature type="compositionally biased region" description="Acidic residues" evidence="11">
    <location>
        <begin position="627"/>
        <end position="641"/>
    </location>
</feature>
<evidence type="ECO:0000313" key="13">
    <source>
        <dbReference type="Proteomes" id="UP000599578"/>
    </source>
</evidence>
<dbReference type="Gene3D" id="2.60.34.10">
    <property type="entry name" value="Substrate Binding Domain Of DNAk, Chain A, domain 1"/>
    <property type="match status" value="1"/>
</dbReference>
<evidence type="ECO:0000256" key="8">
    <source>
        <dbReference type="HAMAP-Rule" id="MF_00332"/>
    </source>
</evidence>
<dbReference type="InterPro" id="IPR018181">
    <property type="entry name" value="Heat_shock_70_CS"/>
</dbReference>
<comment type="function">
    <text evidence="8">Acts as a chaperone.</text>
</comment>